<dbReference type="GO" id="GO:0004523">
    <property type="term" value="F:RNA-DNA hybrid ribonuclease activity"/>
    <property type="evidence" value="ECO:0007669"/>
    <property type="project" value="InterPro"/>
</dbReference>
<organism evidence="2 3">
    <name type="scientific">Panicum miliaceum</name>
    <name type="common">Proso millet</name>
    <name type="synonym">Broomcorn millet</name>
    <dbReference type="NCBI Taxonomy" id="4540"/>
    <lineage>
        <taxon>Eukaryota</taxon>
        <taxon>Viridiplantae</taxon>
        <taxon>Streptophyta</taxon>
        <taxon>Embryophyta</taxon>
        <taxon>Tracheophyta</taxon>
        <taxon>Spermatophyta</taxon>
        <taxon>Magnoliopsida</taxon>
        <taxon>Liliopsida</taxon>
        <taxon>Poales</taxon>
        <taxon>Poaceae</taxon>
        <taxon>PACMAD clade</taxon>
        <taxon>Panicoideae</taxon>
        <taxon>Panicodae</taxon>
        <taxon>Paniceae</taxon>
        <taxon>Panicinae</taxon>
        <taxon>Panicum</taxon>
        <taxon>Panicum sect. Panicum</taxon>
    </lineage>
</organism>
<proteinExistence type="predicted"/>
<dbReference type="CDD" id="cd06222">
    <property type="entry name" value="RNase_H_like"/>
    <property type="match status" value="1"/>
</dbReference>
<keyword evidence="3" id="KW-1185">Reference proteome</keyword>
<dbReference type="STRING" id="4540.A0A3L6S1L1"/>
<dbReference type="Gene3D" id="3.30.420.10">
    <property type="entry name" value="Ribonuclease H-like superfamily/Ribonuclease H"/>
    <property type="match status" value="1"/>
</dbReference>
<evidence type="ECO:0000313" key="2">
    <source>
        <dbReference type="EMBL" id="RLN13156.1"/>
    </source>
</evidence>
<accession>A0A3L6S1L1</accession>
<dbReference type="PANTHER" id="PTHR47723:SF24">
    <property type="entry name" value="RNASE H TYPE-1 DOMAIN-CONTAINING PROTEIN"/>
    <property type="match status" value="1"/>
</dbReference>
<protein>
    <recommendedName>
        <fullName evidence="1">RNase H type-1 domain-containing protein</fullName>
    </recommendedName>
</protein>
<gene>
    <name evidence="2" type="ORF">C2845_PM09G10400</name>
</gene>
<dbReference type="InterPro" id="IPR053151">
    <property type="entry name" value="RNase_H-like"/>
</dbReference>
<dbReference type="InterPro" id="IPR036397">
    <property type="entry name" value="RNaseH_sf"/>
</dbReference>
<comment type="caution">
    <text evidence="2">The sequence shown here is derived from an EMBL/GenBank/DDBJ whole genome shotgun (WGS) entry which is preliminary data.</text>
</comment>
<reference evidence="3" key="1">
    <citation type="journal article" date="2019" name="Nat. Commun.">
        <title>The genome of broomcorn millet.</title>
        <authorList>
            <person name="Zou C."/>
            <person name="Miki D."/>
            <person name="Li D."/>
            <person name="Tang Q."/>
            <person name="Xiao L."/>
            <person name="Rajput S."/>
            <person name="Deng P."/>
            <person name="Jia W."/>
            <person name="Huang R."/>
            <person name="Zhang M."/>
            <person name="Sun Y."/>
            <person name="Hu J."/>
            <person name="Fu X."/>
            <person name="Schnable P.S."/>
            <person name="Li F."/>
            <person name="Zhang H."/>
            <person name="Feng B."/>
            <person name="Zhu X."/>
            <person name="Liu R."/>
            <person name="Schnable J.C."/>
            <person name="Zhu J.-K."/>
            <person name="Zhang H."/>
        </authorList>
    </citation>
    <scope>NUCLEOTIDE SEQUENCE [LARGE SCALE GENOMIC DNA]</scope>
</reference>
<feature type="domain" description="RNase H type-1" evidence="1">
    <location>
        <begin position="58"/>
        <end position="179"/>
    </location>
</feature>
<evidence type="ECO:0000313" key="3">
    <source>
        <dbReference type="Proteomes" id="UP000275267"/>
    </source>
</evidence>
<dbReference type="OrthoDB" id="696282at2759"/>
<name>A0A3L6S1L1_PANMI</name>
<sequence length="214" mass="22910">MSTYGMHAAARNGTKSEKVTGAGRCLNCQKRLIDGPKPPSPHHRKHWSRPIDGFQKINTDGSFNIENGSGTWGHVISDEHATITHAGAGSCQHLLNALHAELLACVQGIAAATSQGMSRVLLDTDSQLVKSALETNSFALAETGGIVYELECMIGSSFTDFKISNAPRDYNRVAHAVAALDCNCSNGTTLHWEDTLDGLEELVASDSAESELME</sequence>
<dbReference type="PANTHER" id="PTHR47723">
    <property type="entry name" value="OS05G0353850 PROTEIN"/>
    <property type="match status" value="1"/>
</dbReference>
<dbReference type="GO" id="GO:0003676">
    <property type="term" value="F:nucleic acid binding"/>
    <property type="evidence" value="ECO:0007669"/>
    <property type="project" value="InterPro"/>
</dbReference>
<dbReference type="InterPro" id="IPR012337">
    <property type="entry name" value="RNaseH-like_sf"/>
</dbReference>
<dbReference type="EMBL" id="PQIB02000006">
    <property type="protein sequence ID" value="RLN13156.1"/>
    <property type="molecule type" value="Genomic_DNA"/>
</dbReference>
<dbReference type="SUPFAM" id="SSF53098">
    <property type="entry name" value="Ribonuclease H-like"/>
    <property type="match status" value="1"/>
</dbReference>
<dbReference type="AlphaFoldDB" id="A0A3L6S1L1"/>
<evidence type="ECO:0000259" key="1">
    <source>
        <dbReference type="Pfam" id="PF13456"/>
    </source>
</evidence>
<dbReference type="InterPro" id="IPR044730">
    <property type="entry name" value="RNase_H-like_dom_plant"/>
</dbReference>
<dbReference type="Proteomes" id="UP000275267">
    <property type="component" value="Unassembled WGS sequence"/>
</dbReference>
<dbReference type="Pfam" id="PF13456">
    <property type="entry name" value="RVT_3"/>
    <property type="match status" value="1"/>
</dbReference>
<dbReference type="InterPro" id="IPR002156">
    <property type="entry name" value="RNaseH_domain"/>
</dbReference>